<name>A0A2N7LFJ5_9GAMM</name>
<dbReference type="NCBIfam" id="NF003168">
    <property type="entry name" value="PRK04155.1"/>
    <property type="match status" value="1"/>
</dbReference>
<dbReference type="GO" id="GO:0019172">
    <property type="term" value="F:glyoxalase III activity"/>
    <property type="evidence" value="ECO:0007669"/>
    <property type="project" value="TreeGrafter"/>
</dbReference>
<protein>
    <submittedName>
        <fullName evidence="1">Protein deglycase HchA</fullName>
    </submittedName>
</protein>
<proteinExistence type="predicted"/>
<sequence length="284" mass="31035">MLKKLFGLAPKRESDGSYSPSKLALKLATSDKTDYESVTYRQYQGNRSKVLVIFTEQKNMQMQNGKQFSTGNHPVEALLPMLHLKNAGFDFDIVTPTGKPVIFEMWVFPNKDDNVVAFFDEYKSRFEQPGSLADFVNTSFSESDAYAAVFIPGGHGAMLGIPEDINVGKALHWANDNGLFTITLCHGPGALLATSLEGNEFLYAGYKMAVFPDSVDDVTPKIGYLPGKMPWGLSKKLESLGVTLMNTKSDKTVCLDRQLITGASPMAADALGKLAANTLLDSLK</sequence>
<dbReference type="GO" id="GO:0005737">
    <property type="term" value="C:cytoplasm"/>
    <property type="evidence" value="ECO:0007669"/>
    <property type="project" value="TreeGrafter"/>
</dbReference>
<dbReference type="PANTHER" id="PTHR48094:SF20">
    <property type="entry name" value="PROTEIN_NUCLEIC ACID DEGLYCASE 1"/>
    <property type="match status" value="1"/>
</dbReference>
<gene>
    <name evidence="1" type="ORF">BCT23_10325</name>
</gene>
<comment type="caution">
    <text evidence="1">The sequence shown here is derived from an EMBL/GenBank/DDBJ whole genome shotgun (WGS) entry which is preliminary data.</text>
</comment>
<evidence type="ECO:0000313" key="1">
    <source>
        <dbReference type="EMBL" id="PMN94238.1"/>
    </source>
</evidence>
<dbReference type="InterPro" id="IPR050325">
    <property type="entry name" value="Prot/Nucl_acid_deglycase"/>
</dbReference>
<organism evidence="1 2">
    <name type="scientific">Enterovibrio norvegicus</name>
    <dbReference type="NCBI Taxonomy" id="188144"/>
    <lineage>
        <taxon>Bacteria</taxon>
        <taxon>Pseudomonadati</taxon>
        <taxon>Pseudomonadota</taxon>
        <taxon>Gammaproteobacteria</taxon>
        <taxon>Vibrionales</taxon>
        <taxon>Vibrionaceae</taxon>
        <taxon>Enterovibrio</taxon>
    </lineage>
</organism>
<accession>A0A2N7LFJ5</accession>
<dbReference type="RefSeq" id="WP_102390211.1">
    <property type="nucleotide sequence ID" value="NZ_MDAL01000008.1"/>
</dbReference>
<reference evidence="2" key="1">
    <citation type="submission" date="2016-07" db="EMBL/GenBank/DDBJ databases">
        <title>Nontailed viruses are major unrecognized killers of bacteria in the ocean.</title>
        <authorList>
            <person name="Kauffman K."/>
            <person name="Hussain F."/>
            <person name="Yang J."/>
            <person name="Arevalo P."/>
            <person name="Brown J."/>
            <person name="Cutler M."/>
            <person name="Kelly L."/>
            <person name="Polz M.F."/>
        </authorList>
    </citation>
    <scope>NUCLEOTIDE SEQUENCE [LARGE SCALE GENOMIC DNA]</scope>
    <source>
        <strain evidence="2">10N.261.45.A10</strain>
    </source>
</reference>
<dbReference type="InterPro" id="IPR029062">
    <property type="entry name" value="Class_I_gatase-like"/>
</dbReference>
<evidence type="ECO:0000313" key="2">
    <source>
        <dbReference type="Proteomes" id="UP000235387"/>
    </source>
</evidence>
<dbReference type="EMBL" id="MDAL01000008">
    <property type="protein sequence ID" value="PMN94238.1"/>
    <property type="molecule type" value="Genomic_DNA"/>
</dbReference>
<dbReference type="GO" id="GO:0019243">
    <property type="term" value="P:methylglyoxal catabolic process to D-lactate via S-lactoyl-glutathione"/>
    <property type="evidence" value="ECO:0007669"/>
    <property type="project" value="TreeGrafter"/>
</dbReference>
<dbReference type="Gene3D" id="3.40.50.880">
    <property type="match status" value="1"/>
</dbReference>
<dbReference type="SUPFAM" id="SSF52317">
    <property type="entry name" value="Class I glutamine amidotransferase-like"/>
    <property type="match status" value="1"/>
</dbReference>
<dbReference type="Proteomes" id="UP000235387">
    <property type="component" value="Unassembled WGS sequence"/>
</dbReference>
<dbReference type="AlphaFoldDB" id="A0A2N7LFJ5"/>
<dbReference type="PANTHER" id="PTHR48094">
    <property type="entry name" value="PROTEIN/NUCLEIC ACID DEGLYCASE DJ-1-RELATED"/>
    <property type="match status" value="1"/>
</dbReference>